<dbReference type="GO" id="GO:0006865">
    <property type="term" value="P:amino acid transport"/>
    <property type="evidence" value="ECO:0007669"/>
    <property type="project" value="UniProtKB-KW"/>
</dbReference>
<keyword evidence="7 9" id="KW-0472">Membrane</keyword>
<keyword evidence="6 9" id="KW-1133">Transmembrane helix</keyword>
<name>A0A0U1Q3L3_9BURK</name>
<dbReference type="EMBL" id="LBNQ01000005">
    <property type="protein sequence ID" value="KKW69336.1"/>
    <property type="molecule type" value="Genomic_DNA"/>
</dbReference>
<evidence type="ECO:0000256" key="9">
    <source>
        <dbReference type="SAM" id="Phobius"/>
    </source>
</evidence>
<gene>
    <name evidence="10" type="ORF">AAV94_00155</name>
</gene>
<protein>
    <submittedName>
        <fullName evidence="10">ABC transporter permease</fullName>
    </submittedName>
</protein>
<evidence type="ECO:0000256" key="6">
    <source>
        <dbReference type="ARBA" id="ARBA00022989"/>
    </source>
</evidence>
<dbReference type="Pfam" id="PF02653">
    <property type="entry name" value="BPD_transp_2"/>
    <property type="match status" value="1"/>
</dbReference>
<dbReference type="CDD" id="cd06582">
    <property type="entry name" value="TM_PBP1_LivH_like"/>
    <property type="match status" value="1"/>
</dbReference>
<evidence type="ECO:0000256" key="4">
    <source>
        <dbReference type="ARBA" id="ARBA00022692"/>
    </source>
</evidence>
<keyword evidence="11" id="KW-1185">Reference proteome</keyword>
<evidence type="ECO:0000313" key="10">
    <source>
        <dbReference type="EMBL" id="KKW69336.1"/>
    </source>
</evidence>
<feature type="transmembrane region" description="Helical" evidence="9">
    <location>
        <begin position="95"/>
        <end position="114"/>
    </location>
</feature>
<feature type="transmembrane region" description="Helical" evidence="9">
    <location>
        <begin position="150"/>
        <end position="172"/>
    </location>
</feature>
<evidence type="ECO:0000256" key="3">
    <source>
        <dbReference type="ARBA" id="ARBA00022475"/>
    </source>
</evidence>
<feature type="transmembrane region" description="Helical" evidence="9">
    <location>
        <begin position="318"/>
        <end position="336"/>
    </location>
</feature>
<dbReference type="PATRIC" id="fig|1610491.3.peg.32"/>
<dbReference type="GO" id="GO:0005886">
    <property type="term" value="C:plasma membrane"/>
    <property type="evidence" value="ECO:0007669"/>
    <property type="project" value="UniProtKB-SubCell"/>
</dbReference>
<dbReference type="AlphaFoldDB" id="A0A0U1Q3L3"/>
<feature type="transmembrane region" description="Helical" evidence="9">
    <location>
        <begin position="192"/>
        <end position="216"/>
    </location>
</feature>
<dbReference type="InterPro" id="IPR001851">
    <property type="entry name" value="ABC_transp_permease"/>
</dbReference>
<accession>A0A0U1Q3L3</accession>
<proteinExistence type="inferred from homology"/>
<dbReference type="InterPro" id="IPR052157">
    <property type="entry name" value="BCAA_transport_permease"/>
</dbReference>
<evidence type="ECO:0000256" key="2">
    <source>
        <dbReference type="ARBA" id="ARBA00022448"/>
    </source>
</evidence>
<feature type="transmembrane region" description="Helical" evidence="9">
    <location>
        <begin position="248"/>
        <end position="271"/>
    </location>
</feature>
<keyword evidence="5" id="KW-0029">Amino-acid transport</keyword>
<comment type="similarity">
    <text evidence="8">Belongs to the binding-protein-dependent transport system permease family. LivHM subfamily.</text>
</comment>
<dbReference type="GO" id="GO:0022857">
    <property type="term" value="F:transmembrane transporter activity"/>
    <property type="evidence" value="ECO:0007669"/>
    <property type="project" value="InterPro"/>
</dbReference>
<evidence type="ECO:0000313" key="11">
    <source>
        <dbReference type="Proteomes" id="UP000050580"/>
    </source>
</evidence>
<comment type="subcellular location">
    <subcellularLocation>
        <location evidence="1">Cell membrane</location>
        <topology evidence="1">Multi-pass membrane protein</topology>
    </subcellularLocation>
</comment>
<evidence type="ECO:0000256" key="8">
    <source>
        <dbReference type="ARBA" id="ARBA00037998"/>
    </source>
</evidence>
<dbReference type="OrthoDB" id="5293349at2"/>
<reference evidence="10 11" key="1">
    <citation type="submission" date="2015-05" db="EMBL/GenBank/DDBJ databases">
        <title>Draft genome sequence of Lampropedia sp. CT6, isolated from the microbial mat of a hot water spring, located at Manikaran, India.</title>
        <authorList>
            <person name="Tripathi C."/>
            <person name="Rani P."/>
            <person name="Mahato N.K."/>
            <person name="Lal R."/>
        </authorList>
    </citation>
    <scope>NUCLEOTIDE SEQUENCE [LARGE SCALE GENOMIC DNA]</scope>
    <source>
        <strain evidence="10 11">CT6</strain>
    </source>
</reference>
<keyword evidence="4 9" id="KW-0812">Transmembrane</keyword>
<feature type="transmembrane region" description="Helical" evidence="9">
    <location>
        <begin position="120"/>
        <end position="138"/>
    </location>
</feature>
<evidence type="ECO:0000256" key="5">
    <source>
        <dbReference type="ARBA" id="ARBA00022970"/>
    </source>
</evidence>
<evidence type="ECO:0000256" key="7">
    <source>
        <dbReference type="ARBA" id="ARBA00023136"/>
    </source>
</evidence>
<feature type="transmembrane region" description="Helical" evidence="9">
    <location>
        <begin position="62"/>
        <end position="83"/>
    </location>
</feature>
<sequence length="345" mass="36319">MNLQIIALLGQDGVSNGAIYALVALSIILVFSVTRILLIPLGEFVAFSALTMAAMESGRATSIGWLIMVMALAAAAADAWAGVRKQGRSVRSWKLLPMPVYALVLLILLAVLPLDRLPTLLQALLTLAAITPLGPLMYRLFFQPVANASGLLLMIIAIAVHVSLLGVGLLVFGAEGRRTAPFSDGVVELGVIAINSQTIWVLLASVVLILALFLMFGRTLYGKALRATAVNQFGAQLMGISPTLAGKVSFALAAFMCALSGILIAPLTTLYYDSGFIISLKGFVGAIIGGLASYPVAAVGAVAVGLVESFSTFWASSYKEVIVFTLILPFLLWRSLKTGSHGEGH</sequence>
<dbReference type="RefSeq" id="WP_046740304.1">
    <property type="nucleotide sequence ID" value="NZ_LBNQ01000005.1"/>
</dbReference>
<keyword evidence="2" id="KW-0813">Transport</keyword>
<feature type="transmembrane region" description="Helical" evidence="9">
    <location>
        <begin position="283"/>
        <end position="306"/>
    </location>
</feature>
<dbReference type="PANTHER" id="PTHR11795">
    <property type="entry name" value="BRANCHED-CHAIN AMINO ACID TRANSPORT SYSTEM PERMEASE PROTEIN LIVH"/>
    <property type="match status" value="1"/>
</dbReference>
<comment type="caution">
    <text evidence="10">The sequence shown here is derived from an EMBL/GenBank/DDBJ whole genome shotgun (WGS) entry which is preliminary data.</text>
</comment>
<evidence type="ECO:0000256" key="1">
    <source>
        <dbReference type="ARBA" id="ARBA00004651"/>
    </source>
</evidence>
<keyword evidence="3" id="KW-1003">Cell membrane</keyword>
<organism evidence="10 11">
    <name type="scientific">Lampropedia cohaerens</name>
    <dbReference type="NCBI Taxonomy" id="1610491"/>
    <lineage>
        <taxon>Bacteria</taxon>
        <taxon>Pseudomonadati</taxon>
        <taxon>Pseudomonadota</taxon>
        <taxon>Betaproteobacteria</taxon>
        <taxon>Burkholderiales</taxon>
        <taxon>Comamonadaceae</taxon>
        <taxon>Lampropedia</taxon>
    </lineage>
</organism>
<dbReference type="PANTHER" id="PTHR11795:SF450">
    <property type="entry name" value="ABC TRANSPORTER PERMEASE PROTEIN"/>
    <property type="match status" value="1"/>
</dbReference>
<dbReference type="STRING" id="1610491.AAV94_00155"/>
<dbReference type="Proteomes" id="UP000050580">
    <property type="component" value="Unassembled WGS sequence"/>
</dbReference>
<feature type="transmembrane region" description="Helical" evidence="9">
    <location>
        <begin position="20"/>
        <end position="42"/>
    </location>
</feature>